<proteinExistence type="predicted"/>
<keyword evidence="3" id="KW-1185">Reference proteome</keyword>
<dbReference type="AlphaFoldDB" id="A0A852T1R5"/>
<evidence type="ECO:0000256" key="1">
    <source>
        <dbReference type="SAM" id="SignalP"/>
    </source>
</evidence>
<comment type="caution">
    <text evidence="2">The sequence shown here is derived from an EMBL/GenBank/DDBJ whole genome shotgun (WGS) entry which is preliminary data.</text>
</comment>
<dbReference type="EMBL" id="JACCBJ010000001">
    <property type="protein sequence ID" value="NYD74803.1"/>
    <property type="molecule type" value="Genomic_DNA"/>
</dbReference>
<name>A0A852T1R5_9MICO</name>
<accession>A0A852T1R5</accession>
<organism evidence="2 3">
    <name type="scientific">Leifsonia soli</name>
    <dbReference type="NCBI Taxonomy" id="582665"/>
    <lineage>
        <taxon>Bacteria</taxon>
        <taxon>Bacillati</taxon>
        <taxon>Actinomycetota</taxon>
        <taxon>Actinomycetes</taxon>
        <taxon>Micrococcales</taxon>
        <taxon>Microbacteriaceae</taxon>
        <taxon>Leifsonia</taxon>
    </lineage>
</organism>
<feature type="signal peptide" evidence="1">
    <location>
        <begin position="1"/>
        <end position="27"/>
    </location>
</feature>
<evidence type="ECO:0000313" key="3">
    <source>
        <dbReference type="Proteomes" id="UP000589620"/>
    </source>
</evidence>
<feature type="chain" id="PRO_5038896979" description="PASTA domain-containing protein" evidence="1">
    <location>
        <begin position="28"/>
        <end position="331"/>
    </location>
</feature>
<dbReference type="RefSeq" id="WP_246298042.1">
    <property type="nucleotide sequence ID" value="NZ_BAAAPX010000001.1"/>
</dbReference>
<gene>
    <name evidence="2" type="ORF">BJ963_002322</name>
</gene>
<reference evidence="2 3" key="1">
    <citation type="submission" date="2020-07" db="EMBL/GenBank/DDBJ databases">
        <title>Sequencing the genomes of 1000 actinobacteria strains.</title>
        <authorList>
            <person name="Klenk H.-P."/>
        </authorList>
    </citation>
    <scope>NUCLEOTIDE SEQUENCE [LARGE SCALE GENOMIC DNA]</scope>
    <source>
        <strain evidence="2 3">DSM 23871</strain>
    </source>
</reference>
<protein>
    <recommendedName>
        <fullName evidence="4">PASTA domain-containing protein</fullName>
    </recommendedName>
</protein>
<dbReference type="Proteomes" id="UP000589620">
    <property type="component" value="Unassembled WGS sequence"/>
</dbReference>
<keyword evidence="1" id="KW-0732">Signal</keyword>
<evidence type="ECO:0000313" key="2">
    <source>
        <dbReference type="EMBL" id="NYD74803.1"/>
    </source>
</evidence>
<evidence type="ECO:0008006" key="4">
    <source>
        <dbReference type="Google" id="ProtNLM"/>
    </source>
</evidence>
<sequence>MKKFRVLMSAATLAGVCVIAASLTGFAALDAEEVNAVDAVAAIQGVAPESLSGLAATSRDSFTAAAATVEGGRVVVPADPTDGLSLGDSVQIGLPFAQHASDATDSQLPGVVAYDNKNGSTTVPLIKADGTLQINTVIDNANAPRRYDYPIGVPQGATLTQDANGTVAVVAADGSPLRVFGEAWAKDANGQAVPTNYEVHGSTVTQVIEFTEHTAFPVVADPSTGVYSYNCVLQKWQQLLPSAGDRAQHMQRFVSAEVHQRRKGPDHRAYRLRNSRQPQGVRHPRLLHCDRCWAGNALWSRLVGPLPLRCDRIRRYPGTAQYHCLSRMRNE</sequence>